<proteinExistence type="predicted"/>
<evidence type="ECO:0000313" key="2">
    <source>
        <dbReference type="Proteomes" id="UP000242515"/>
    </source>
</evidence>
<evidence type="ECO:0000313" key="1">
    <source>
        <dbReference type="EMBL" id="SEQ05130.1"/>
    </source>
</evidence>
<protein>
    <submittedName>
        <fullName evidence="1">Predicted DNA-binding transcriptional regulator AlpA</fullName>
    </submittedName>
</protein>
<keyword evidence="1" id="KW-0238">DNA-binding</keyword>
<dbReference type="AlphaFoldDB" id="A0A1H9CV96"/>
<keyword evidence="2" id="KW-1185">Reference proteome</keyword>
<dbReference type="Pfam" id="PF05930">
    <property type="entry name" value="Phage_AlpA"/>
    <property type="match status" value="1"/>
</dbReference>
<dbReference type="EMBL" id="FOGC01000001">
    <property type="protein sequence ID" value="SEQ05130.1"/>
    <property type="molecule type" value="Genomic_DNA"/>
</dbReference>
<sequence>MSKHQYNHPTPEQRRTILEEYGFKYDRRIREEECYEITSVSRSARFNMENEGRFPNRCHFGRNSCAWLLSEVLWWVRNPPVVENVNNPHSRKPT</sequence>
<name>A0A1H9CV96_9GAMM</name>
<organism evidence="1 2">
    <name type="scientific">Rosenbergiella nectarea</name>
    <dbReference type="NCBI Taxonomy" id="988801"/>
    <lineage>
        <taxon>Bacteria</taxon>
        <taxon>Pseudomonadati</taxon>
        <taxon>Pseudomonadota</taxon>
        <taxon>Gammaproteobacteria</taxon>
        <taxon>Enterobacterales</taxon>
        <taxon>Erwiniaceae</taxon>
        <taxon>Rosenbergiella</taxon>
    </lineage>
</organism>
<dbReference type="Proteomes" id="UP000242515">
    <property type="component" value="Unassembled WGS sequence"/>
</dbReference>
<gene>
    <name evidence="1" type="ORF">SAMN05216522_10124</name>
</gene>
<dbReference type="GO" id="GO:0003677">
    <property type="term" value="F:DNA binding"/>
    <property type="evidence" value="ECO:0007669"/>
    <property type="project" value="UniProtKB-KW"/>
</dbReference>
<accession>A0A1H9CV96</accession>
<dbReference type="STRING" id="988801.SAMN05216522_10124"/>
<dbReference type="InterPro" id="IPR010260">
    <property type="entry name" value="AlpA"/>
</dbReference>
<reference evidence="2" key="1">
    <citation type="submission" date="2016-10" db="EMBL/GenBank/DDBJ databases">
        <authorList>
            <person name="Varghese N."/>
            <person name="Submissions S."/>
        </authorList>
    </citation>
    <scope>NUCLEOTIDE SEQUENCE [LARGE SCALE GENOMIC DNA]</scope>
    <source>
        <strain evidence="2">8N4</strain>
    </source>
</reference>
<dbReference type="RefSeq" id="WP_092671001.1">
    <property type="nucleotide sequence ID" value="NZ_FOGC01000001.1"/>
</dbReference>
<dbReference type="OrthoDB" id="7064958at2"/>